<dbReference type="PANTHER" id="PTHR45444">
    <property type="entry name" value="XANTHINE DEHYDROGENASE"/>
    <property type="match status" value="1"/>
</dbReference>
<dbReference type="InterPro" id="IPR000674">
    <property type="entry name" value="Ald_Oxase/Xan_DH_a/b"/>
</dbReference>
<proteinExistence type="predicted"/>
<reference evidence="2 3" key="1">
    <citation type="journal article" date="2016" name="Int. J. Syst. Evol. Microbiol.">
        <title>Descriptions of Anaerotaenia torta gen. nov., sp. nov. and Anaerocolumna cellulosilytica gen. nov., sp. nov. isolated from a methanogenic reactor of cattle waste.</title>
        <authorList>
            <person name="Uek A."/>
            <person name="Ohtaki Y."/>
            <person name="Kaku N."/>
            <person name="Ueki K."/>
        </authorList>
    </citation>
    <scope>NUCLEOTIDE SEQUENCE [LARGE SCALE GENOMIC DNA]</scope>
    <source>
        <strain evidence="2 3">SN021</strain>
    </source>
</reference>
<dbReference type="GO" id="GO:0016491">
    <property type="term" value="F:oxidoreductase activity"/>
    <property type="evidence" value="ECO:0007669"/>
    <property type="project" value="InterPro"/>
</dbReference>
<evidence type="ECO:0000256" key="1">
    <source>
        <dbReference type="SAM" id="MobiDB-lite"/>
    </source>
</evidence>
<dbReference type="EMBL" id="AP023367">
    <property type="protein sequence ID" value="BCJ93841.1"/>
    <property type="molecule type" value="Genomic_DNA"/>
</dbReference>
<dbReference type="Pfam" id="PF01315">
    <property type="entry name" value="Ald_Xan_dh_C"/>
    <property type="match status" value="1"/>
</dbReference>
<dbReference type="Gene3D" id="3.30.365.10">
    <property type="entry name" value="Aldehyde oxidase/xanthine dehydrogenase, molybdopterin binding domain"/>
    <property type="match status" value="2"/>
</dbReference>
<dbReference type="GO" id="GO:0005506">
    <property type="term" value="F:iron ion binding"/>
    <property type="evidence" value="ECO:0007669"/>
    <property type="project" value="InterPro"/>
</dbReference>
<dbReference type="Gene3D" id="3.90.1170.50">
    <property type="entry name" value="Aldehyde oxidase/xanthine dehydrogenase, a/b hammerhead"/>
    <property type="match status" value="1"/>
</dbReference>
<keyword evidence="3" id="KW-1185">Reference proteome</keyword>
<feature type="region of interest" description="Disordered" evidence="1">
    <location>
        <begin position="1"/>
        <end position="20"/>
    </location>
</feature>
<gene>
    <name evidence="2" type="ORF">acsn021_14100</name>
</gene>
<dbReference type="InterPro" id="IPR036856">
    <property type="entry name" value="Ald_Oxase/Xan_DH_a/b_sf"/>
</dbReference>
<sequence length="177" mass="19659">MKHERTDSSSSQWGQVGTSPLHISGRSHVMGRSEFIDDIPKPRNLLYVKILTSPLAHGKISKLNVEKAREMPGVMAVLTAKDIPGENQIGGIIKDEVCLAQEQVHFVGEPVAIVAAETIEEAEAALELIELQLEEEIPVLTIKDAIAKNQYVGPVRKKLKKGMWKQFLQTAQTIWKE</sequence>
<evidence type="ECO:0000313" key="3">
    <source>
        <dbReference type="Proteomes" id="UP000515561"/>
    </source>
</evidence>
<evidence type="ECO:0000313" key="2">
    <source>
        <dbReference type="EMBL" id="BCJ93841.1"/>
    </source>
</evidence>
<dbReference type="InterPro" id="IPR016208">
    <property type="entry name" value="Ald_Oxase/xanthine_DH-like"/>
</dbReference>
<dbReference type="KEGG" id="acel:acsn021_14100"/>
<organism evidence="2 3">
    <name type="scientific">Anaerocolumna cellulosilytica</name>
    <dbReference type="NCBI Taxonomy" id="433286"/>
    <lineage>
        <taxon>Bacteria</taxon>
        <taxon>Bacillati</taxon>
        <taxon>Bacillota</taxon>
        <taxon>Clostridia</taxon>
        <taxon>Lachnospirales</taxon>
        <taxon>Lachnospiraceae</taxon>
        <taxon>Anaerocolumna</taxon>
    </lineage>
</organism>
<name>A0A6S6R400_9FIRM</name>
<protein>
    <submittedName>
        <fullName evidence="2">Uncharacterized protein</fullName>
    </submittedName>
</protein>
<dbReference type="PANTHER" id="PTHR45444:SF3">
    <property type="entry name" value="XANTHINE DEHYDROGENASE"/>
    <property type="match status" value="1"/>
</dbReference>
<dbReference type="AlphaFoldDB" id="A0A6S6R400"/>
<dbReference type="SUPFAM" id="SSF54665">
    <property type="entry name" value="CO dehydrogenase molybdoprotein N-domain-like"/>
    <property type="match status" value="1"/>
</dbReference>
<feature type="compositionally biased region" description="Polar residues" evidence="1">
    <location>
        <begin position="8"/>
        <end position="18"/>
    </location>
</feature>
<accession>A0A6S6R400</accession>
<dbReference type="Proteomes" id="UP000515561">
    <property type="component" value="Chromosome"/>
</dbReference>
<dbReference type="RefSeq" id="WP_184092508.1">
    <property type="nucleotide sequence ID" value="NZ_AP023367.1"/>
</dbReference>
<dbReference type="SMART" id="SM01008">
    <property type="entry name" value="Ald_Xan_dh_C"/>
    <property type="match status" value="1"/>
</dbReference>